<keyword evidence="4" id="KW-0804">Transcription</keyword>
<keyword evidence="3" id="KW-0805">Transcription regulation</keyword>
<feature type="domain" description="Xylanolytic transcriptional activator regulatory" evidence="7">
    <location>
        <begin position="482"/>
        <end position="567"/>
    </location>
</feature>
<evidence type="ECO:0000313" key="8">
    <source>
        <dbReference type="EMBL" id="TXB99546.1"/>
    </source>
</evidence>
<dbReference type="GO" id="GO:0000981">
    <property type="term" value="F:DNA-binding transcription factor activity, RNA polymerase II-specific"/>
    <property type="evidence" value="ECO:0007669"/>
    <property type="project" value="InterPro"/>
</dbReference>
<organism evidence="8 9">
    <name type="scientific">Fusarium oxysporum f. sp. cubense</name>
    <dbReference type="NCBI Taxonomy" id="61366"/>
    <lineage>
        <taxon>Eukaryota</taxon>
        <taxon>Fungi</taxon>
        <taxon>Dikarya</taxon>
        <taxon>Ascomycota</taxon>
        <taxon>Pezizomycotina</taxon>
        <taxon>Sordariomycetes</taxon>
        <taxon>Hypocreomycetidae</taxon>
        <taxon>Hypocreales</taxon>
        <taxon>Nectriaceae</taxon>
        <taxon>Fusarium</taxon>
        <taxon>Fusarium oxysporum species complex</taxon>
    </lineage>
</organism>
<evidence type="ECO:0000256" key="4">
    <source>
        <dbReference type="ARBA" id="ARBA00023163"/>
    </source>
</evidence>
<dbReference type="PANTHER" id="PTHR47338">
    <property type="entry name" value="ZN(II)2CYS6 TRANSCRIPTION FACTOR (EUROFUNG)-RELATED"/>
    <property type="match status" value="1"/>
</dbReference>
<proteinExistence type="predicted"/>
<evidence type="ECO:0000256" key="3">
    <source>
        <dbReference type="ARBA" id="ARBA00023015"/>
    </source>
</evidence>
<dbReference type="Proteomes" id="UP000321331">
    <property type="component" value="Unassembled WGS sequence"/>
</dbReference>
<evidence type="ECO:0000313" key="9">
    <source>
        <dbReference type="Proteomes" id="UP000321331"/>
    </source>
</evidence>
<dbReference type="SUPFAM" id="SSF51735">
    <property type="entry name" value="NAD(P)-binding Rossmann-fold domains"/>
    <property type="match status" value="1"/>
</dbReference>
<dbReference type="CDD" id="cd12148">
    <property type="entry name" value="fungal_TF_MHR"/>
    <property type="match status" value="1"/>
</dbReference>
<dbReference type="Gene3D" id="3.40.50.720">
    <property type="entry name" value="NAD(P)-binding Rossmann-like Domain"/>
    <property type="match status" value="1"/>
</dbReference>
<dbReference type="InterPro" id="IPR007219">
    <property type="entry name" value="XnlR_reg_dom"/>
</dbReference>
<dbReference type="CDD" id="cd05251">
    <property type="entry name" value="NmrA_like_SDR_a"/>
    <property type="match status" value="1"/>
</dbReference>
<keyword evidence="2" id="KW-0479">Metal-binding</keyword>
<dbReference type="GO" id="GO:0003677">
    <property type="term" value="F:DNA binding"/>
    <property type="evidence" value="ECO:0007669"/>
    <property type="project" value="InterPro"/>
</dbReference>
<evidence type="ECO:0000256" key="5">
    <source>
        <dbReference type="ARBA" id="ARBA00023242"/>
    </source>
</evidence>
<comment type="caution">
    <text evidence="8">The sequence shown here is derived from an EMBL/GenBank/DDBJ whole genome shotgun (WGS) entry which is preliminary data.</text>
</comment>
<dbReference type="InterPro" id="IPR008030">
    <property type="entry name" value="NmrA-like"/>
</dbReference>
<dbReference type="GO" id="GO:0005634">
    <property type="term" value="C:nucleus"/>
    <property type="evidence" value="ECO:0007669"/>
    <property type="project" value="UniProtKB-SubCell"/>
</dbReference>
<dbReference type="SMART" id="SM00906">
    <property type="entry name" value="Fungal_trans"/>
    <property type="match status" value="1"/>
</dbReference>
<dbReference type="GO" id="GO:0006351">
    <property type="term" value="P:DNA-templated transcription"/>
    <property type="evidence" value="ECO:0007669"/>
    <property type="project" value="InterPro"/>
</dbReference>
<evidence type="ECO:0000256" key="6">
    <source>
        <dbReference type="SAM" id="MobiDB-lite"/>
    </source>
</evidence>
<feature type="compositionally biased region" description="Polar residues" evidence="6">
    <location>
        <begin position="308"/>
        <end position="320"/>
    </location>
</feature>
<protein>
    <recommendedName>
        <fullName evidence="7">Xylanolytic transcriptional activator regulatory domain-containing protein</fullName>
    </recommendedName>
</protein>
<dbReference type="Pfam" id="PF05368">
    <property type="entry name" value="NmrA"/>
    <property type="match status" value="1"/>
</dbReference>
<dbReference type="PANTHER" id="PTHR47338:SF10">
    <property type="entry name" value="TRANSCRIPTION FACTOR DOMAIN-CONTAINING PROTEIN-RELATED"/>
    <property type="match status" value="1"/>
</dbReference>
<dbReference type="GO" id="GO:0008270">
    <property type="term" value="F:zinc ion binding"/>
    <property type="evidence" value="ECO:0007669"/>
    <property type="project" value="InterPro"/>
</dbReference>
<keyword evidence="5" id="KW-0539">Nucleus</keyword>
<evidence type="ECO:0000256" key="2">
    <source>
        <dbReference type="ARBA" id="ARBA00022723"/>
    </source>
</evidence>
<dbReference type="Pfam" id="PF04082">
    <property type="entry name" value="Fungal_trans"/>
    <property type="match status" value="1"/>
</dbReference>
<dbReference type="EMBL" id="VMNF01000011">
    <property type="protein sequence ID" value="TXB99546.1"/>
    <property type="molecule type" value="Genomic_DNA"/>
</dbReference>
<dbReference type="InterPro" id="IPR050815">
    <property type="entry name" value="TF_fung"/>
</dbReference>
<feature type="region of interest" description="Disordered" evidence="6">
    <location>
        <begin position="303"/>
        <end position="335"/>
    </location>
</feature>
<comment type="subcellular location">
    <subcellularLocation>
        <location evidence="1">Nucleus</location>
    </subcellularLocation>
</comment>
<dbReference type="Gene3D" id="3.90.25.10">
    <property type="entry name" value="UDP-galactose 4-epimerase, domain 1"/>
    <property type="match status" value="1"/>
</dbReference>
<evidence type="ECO:0000256" key="1">
    <source>
        <dbReference type="ARBA" id="ARBA00004123"/>
    </source>
</evidence>
<dbReference type="InterPro" id="IPR036291">
    <property type="entry name" value="NAD(P)-bd_dom_sf"/>
</dbReference>
<reference evidence="8 9" key="1">
    <citation type="submission" date="2019-07" db="EMBL/GenBank/DDBJ databases">
        <title>The First High-Quality Draft Genome Sequence of the Causal Agent of the Current Panama Disease Epidemic.</title>
        <authorList>
            <person name="Warmington R.J."/>
            <person name="Kay W."/>
            <person name="Jeffries A."/>
            <person name="Bebber D."/>
            <person name="Moore K."/>
            <person name="Studholme D.J."/>
        </authorList>
    </citation>
    <scope>NUCLEOTIDE SEQUENCE [LARGE SCALE GENOMIC DNA]</scope>
    <source>
        <strain evidence="8 9">TR4</strain>
    </source>
</reference>
<evidence type="ECO:0000259" key="7">
    <source>
        <dbReference type="SMART" id="SM00906"/>
    </source>
</evidence>
<accession>A0A5C6SLX4</accession>
<gene>
    <name evidence="8" type="ORF">FocTR4_00013677</name>
</gene>
<dbReference type="AlphaFoldDB" id="A0A5C6SLX4"/>
<name>A0A5C6SLX4_FUSOC</name>
<sequence length="788" mass="85997">MSRTLLVTGATGKQGGSVIAALLAAQADFNILALTRDVSSPSAKKLAARSTKITLLEGNLDDTDAVFKNASKVATSPIWGVFSVQVTPAINKTGPIIEEKQGKDLVDAALKNKVKHFVYSSVDRNGLKSIENPTDIPHFISKHNVELHLLRRTTGTDMGWTILRPVAFMENFDGGLVGKIFASCWKLVVKSRPLQLIATADIGAFAAKAFTDTNKFVGKSISLAGDELTYDQMAAVFKEKTGSEVPLAAGILARMTLWLSKEMGTMFAFFEREGYPDKRKTATGKRKQVRDLEAKLTLLEARVDRSHSQAGHASGRNTSPHAGDESLPPLPETCLAAGGRSPGYLGSLQDDSTRGDALTSNEAAATDGIAGDPPVTPEMMKLYFEKMNHATPMIHRSRYETCVESSSANQPPMCLQYMVCATGASHGSACQPLAMPLYRQARAYAEADEMDDEGQRSFDLAHVQAWLLIANFEARKGLFSRAAVSLARSIRMAQMLNLHRGRRNDETETLPPRGFGSSRDWIVLEECRRTWWCLYVSDRLLFATSGLPSIIDSTQAHASLPASDQAFQSGCPEETSTLQRVLHSPDRACSLLALRVLAASLFHRAVYLSDSRKTEDGDNTNDEAYWGIHKAIENELISLQSAIPESFRLPHGLKCQQSVFIHVLIQMTILSLYKPTMQSAQGGNRRNSSYIANPSCKHVGIAVLHIVNMFKSMEDINTALQNPIQSYAAHTVALVLLSNSDIGQDEASKVASAKFLQRSLRQAGKTSPIALSLSEQLELKLAERDGLS</sequence>